<evidence type="ECO:0000313" key="6">
    <source>
        <dbReference type="Proteomes" id="UP001221686"/>
    </source>
</evidence>
<dbReference type="EMBL" id="JAQNDL010000003">
    <property type="protein sequence ID" value="MDC0722391.1"/>
    <property type="molecule type" value="Genomic_DNA"/>
</dbReference>
<name>A0ABT5E956_9BACT</name>
<dbReference type="SUPFAM" id="SSF52047">
    <property type="entry name" value="RNI-like"/>
    <property type="match status" value="1"/>
</dbReference>
<dbReference type="InterPro" id="IPR051648">
    <property type="entry name" value="CWI-Assembly_Regulator"/>
</dbReference>
<dbReference type="InterPro" id="IPR032675">
    <property type="entry name" value="LRR_dom_sf"/>
</dbReference>
<dbReference type="PANTHER" id="PTHR31018">
    <property type="entry name" value="SPORULATION-SPECIFIC PROTEIN-RELATED"/>
    <property type="match status" value="1"/>
</dbReference>
<evidence type="ECO:0000313" key="5">
    <source>
        <dbReference type="EMBL" id="MDC0722391.1"/>
    </source>
</evidence>
<dbReference type="PANTHER" id="PTHR31018:SF3">
    <property type="entry name" value="RECEPTOR PROTEIN-TYROSINE KINASE"/>
    <property type="match status" value="1"/>
</dbReference>
<feature type="compositionally biased region" description="Low complexity" evidence="4">
    <location>
        <begin position="26"/>
        <end position="106"/>
    </location>
</feature>
<comment type="subcellular location">
    <subcellularLocation>
        <location evidence="1">Cell envelope</location>
    </subcellularLocation>
</comment>
<evidence type="ECO:0008006" key="7">
    <source>
        <dbReference type="Google" id="ProtNLM"/>
    </source>
</evidence>
<comment type="caution">
    <text evidence="5">The sequence shown here is derived from an EMBL/GenBank/DDBJ whole genome shotgun (WGS) entry which is preliminary data.</text>
</comment>
<gene>
    <name evidence="5" type="ORF">POL25_36215</name>
</gene>
<protein>
    <recommendedName>
        <fullName evidence="7">Leucine-rich repeat domain-containing protein</fullName>
    </recommendedName>
</protein>
<organism evidence="5 6">
    <name type="scientific">Nannocystis bainbridge</name>
    <dbReference type="NCBI Taxonomy" id="2995303"/>
    <lineage>
        <taxon>Bacteria</taxon>
        <taxon>Pseudomonadati</taxon>
        <taxon>Myxococcota</taxon>
        <taxon>Polyangia</taxon>
        <taxon>Nannocystales</taxon>
        <taxon>Nannocystaceae</taxon>
        <taxon>Nannocystis</taxon>
    </lineage>
</organism>
<reference evidence="5 6" key="1">
    <citation type="submission" date="2022-11" db="EMBL/GenBank/DDBJ databases">
        <title>Minimal conservation of predation-associated metabolite biosynthetic gene clusters underscores biosynthetic potential of Myxococcota including descriptions for ten novel species: Archangium lansinium sp. nov., Myxococcus landrumus sp. nov., Nannocystis bai.</title>
        <authorList>
            <person name="Ahearne A."/>
            <person name="Stevens C."/>
            <person name="Dowd S."/>
        </authorList>
    </citation>
    <scope>NUCLEOTIDE SEQUENCE [LARGE SCALE GENOMIC DNA]</scope>
    <source>
        <strain evidence="5 6">BB15-2</strain>
    </source>
</reference>
<dbReference type="RefSeq" id="WP_272090921.1">
    <property type="nucleotide sequence ID" value="NZ_JAQNDL010000003.1"/>
</dbReference>
<dbReference type="PROSITE" id="PS51257">
    <property type="entry name" value="PROKAR_LIPOPROTEIN"/>
    <property type="match status" value="1"/>
</dbReference>
<dbReference type="Proteomes" id="UP001221686">
    <property type="component" value="Unassembled WGS sequence"/>
</dbReference>
<feature type="region of interest" description="Disordered" evidence="4">
    <location>
        <begin position="18"/>
        <end position="110"/>
    </location>
</feature>
<evidence type="ECO:0000256" key="4">
    <source>
        <dbReference type="SAM" id="MobiDB-lite"/>
    </source>
</evidence>
<evidence type="ECO:0000256" key="2">
    <source>
        <dbReference type="ARBA" id="ARBA00022729"/>
    </source>
</evidence>
<evidence type="ECO:0000256" key="3">
    <source>
        <dbReference type="ARBA" id="ARBA00023180"/>
    </source>
</evidence>
<keyword evidence="2" id="KW-0732">Signal</keyword>
<keyword evidence="3" id="KW-0325">Glycoprotein</keyword>
<sequence length="331" mass="34016">MATPRALLGLGLFLFGCQNPGGETGTGDTDATTSTSTVPGTESGSQTGASASETSAPTSSTSTSEDPTPTSGEVSTTLVSTTVDTSTTFASTTDDTSTTEPGTTGTMMGCDEPVVFEGTLTITEATDLAGLECIVEITGDLHVQHTLTLASFAELGNLKLVGGLIVFESNALLPNLDGLKSLERAQGLILINNPQLTSFDGLESLTQLGNLKLESNHALTNVKALTNLEILESLEVGVCGGDGNDALVDLQGLENLTALDSLTFDSNDGLKSIDALPHDIGLTWLAAHNNPQLPAAMLEAYLAETMLDPEDQLCGNADMPPPGLCGCTIPP</sequence>
<proteinExistence type="predicted"/>
<evidence type="ECO:0000256" key="1">
    <source>
        <dbReference type="ARBA" id="ARBA00004196"/>
    </source>
</evidence>
<keyword evidence="6" id="KW-1185">Reference proteome</keyword>
<dbReference type="Gene3D" id="3.80.10.10">
    <property type="entry name" value="Ribonuclease Inhibitor"/>
    <property type="match status" value="1"/>
</dbReference>
<accession>A0ABT5E956</accession>
<dbReference type="SUPFAM" id="SSF52058">
    <property type="entry name" value="L domain-like"/>
    <property type="match status" value="1"/>
</dbReference>